<gene>
    <name evidence="11" type="primary">aroK</name>
    <name evidence="13" type="ORF">GCM10025759_21910</name>
</gene>
<keyword evidence="7 11" id="KW-0418">Kinase</keyword>
<dbReference type="InterPro" id="IPR000623">
    <property type="entry name" value="Shikimate_kinase/TSH1"/>
</dbReference>
<dbReference type="Pfam" id="PF01202">
    <property type="entry name" value="SKI"/>
    <property type="match status" value="1"/>
</dbReference>
<dbReference type="PRINTS" id="PR01100">
    <property type="entry name" value="SHIKIMTKNASE"/>
</dbReference>
<dbReference type="InterPro" id="IPR031322">
    <property type="entry name" value="Shikimate/glucono_kinase"/>
</dbReference>
<keyword evidence="11" id="KW-0479">Metal-binding</keyword>
<accession>A0ABP9LEG6</accession>
<evidence type="ECO:0000313" key="14">
    <source>
        <dbReference type="Proteomes" id="UP001501083"/>
    </source>
</evidence>
<evidence type="ECO:0000256" key="2">
    <source>
        <dbReference type="ARBA" id="ARBA00006997"/>
    </source>
</evidence>
<feature type="binding site" evidence="11">
    <location>
        <position position="111"/>
    </location>
    <ligand>
        <name>substrate</name>
    </ligand>
</feature>
<keyword evidence="11" id="KW-0963">Cytoplasm</keyword>
<feature type="binding site" evidence="11">
    <location>
        <begin position="43"/>
        <end position="48"/>
    </location>
    <ligand>
        <name>ATP</name>
        <dbReference type="ChEBI" id="CHEBI:30616"/>
    </ligand>
</feature>
<evidence type="ECO:0000256" key="9">
    <source>
        <dbReference type="ARBA" id="ARBA00023141"/>
    </source>
</evidence>
<evidence type="ECO:0000256" key="6">
    <source>
        <dbReference type="ARBA" id="ARBA00022741"/>
    </source>
</evidence>
<comment type="similarity">
    <text evidence="2 11">Belongs to the shikimate kinase family.</text>
</comment>
<comment type="function">
    <text evidence="11">Catalyzes the specific phosphorylation of the 3-hydroxyl group of shikimic acid using ATP as a cosubstrate.</text>
</comment>
<keyword evidence="9 11" id="KW-0057">Aromatic amino acid biosynthesis</keyword>
<evidence type="ECO:0000256" key="5">
    <source>
        <dbReference type="ARBA" id="ARBA00022679"/>
    </source>
</evidence>
<dbReference type="HAMAP" id="MF_00109">
    <property type="entry name" value="Shikimate_kinase"/>
    <property type="match status" value="1"/>
</dbReference>
<dbReference type="Proteomes" id="UP001501083">
    <property type="component" value="Unassembled WGS sequence"/>
</dbReference>
<comment type="caution">
    <text evidence="13">The sequence shown here is derived from an EMBL/GenBank/DDBJ whole genome shotgun (WGS) entry which is preliminary data.</text>
</comment>
<feature type="binding site" evidence="11">
    <location>
        <position position="47"/>
    </location>
    <ligand>
        <name>Mg(2+)</name>
        <dbReference type="ChEBI" id="CHEBI:18420"/>
    </ligand>
</feature>
<comment type="catalytic activity">
    <reaction evidence="10 11">
        <text>shikimate + ATP = 3-phosphoshikimate + ADP + H(+)</text>
        <dbReference type="Rhea" id="RHEA:13121"/>
        <dbReference type="ChEBI" id="CHEBI:15378"/>
        <dbReference type="ChEBI" id="CHEBI:30616"/>
        <dbReference type="ChEBI" id="CHEBI:36208"/>
        <dbReference type="ChEBI" id="CHEBI:145989"/>
        <dbReference type="ChEBI" id="CHEBI:456216"/>
        <dbReference type="EC" id="2.7.1.71"/>
    </reaction>
</comment>
<feature type="binding site" evidence="11">
    <location>
        <position position="89"/>
    </location>
    <ligand>
        <name>substrate</name>
    </ligand>
</feature>
<organism evidence="13 14">
    <name type="scientific">Lysobacter panacisoli</name>
    <dbReference type="NCBI Taxonomy" id="1255263"/>
    <lineage>
        <taxon>Bacteria</taxon>
        <taxon>Pseudomonadati</taxon>
        <taxon>Pseudomonadota</taxon>
        <taxon>Gammaproteobacteria</taxon>
        <taxon>Lysobacterales</taxon>
        <taxon>Lysobacteraceae</taxon>
        <taxon>Lysobacter</taxon>
    </lineage>
</organism>
<reference evidence="14" key="1">
    <citation type="journal article" date="2019" name="Int. J. Syst. Evol. Microbiol.">
        <title>The Global Catalogue of Microorganisms (GCM) 10K type strain sequencing project: providing services to taxonomists for standard genome sequencing and annotation.</title>
        <authorList>
            <consortium name="The Broad Institute Genomics Platform"/>
            <consortium name="The Broad Institute Genome Sequencing Center for Infectious Disease"/>
            <person name="Wu L."/>
            <person name="Ma J."/>
        </authorList>
    </citation>
    <scope>NUCLEOTIDE SEQUENCE [LARGE SCALE GENOMIC DNA]</scope>
    <source>
        <strain evidence="14">JCM 19212</strain>
    </source>
</reference>
<evidence type="ECO:0000256" key="7">
    <source>
        <dbReference type="ARBA" id="ARBA00022777"/>
    </source>
</evidence>
<evidence type="ECO:0000256" key="12">
    <source>
        <dbReference type="SAM" id="MobiDB-lite"/>
    </source>
</evidence>
<comment type="subunit">
    <text evidence="11">Monomer.</text>
</comment>
<proteinExistence type="inferred from homology"/>
<dbReference type="EC" id="2.7.1.71" evidence="3 11"/>
<protein>
    <recommendedName>
        <fullName evidence="3 11">Shikimate kinase</fullName>
        <shortName evidence="11">SK</shortName>
        <ecNumber evidence="3 11">2.7.1.71</ecNumber>
    </recommendedName>
</protein>
<keyword evidence="5 11" id="KW-0808">Transferase</keyword>
<keyword evidence="6 11" id="KW-0547">Nucleotide-binding</keyword>
<dbReference type="EMBL" id="BAABKY010000002">
    <property type="protein sequence ID" value="GAA5076794.1"/>
    <property type="molecule type" value="Genomic_DNA"/>
</dbReference>
<evidence type="ECO:0000256" key="10">
    <source>
        <dbReference type="ARBA" id="ARBA00048567"/>
    </source>
</evidence>
<dbReference type="CDD" id="cd00464">
    <property type="entry name" value="SK"/>
    <property type="match status" value="1"/>
</dbReference>
<evidence type="ECO:0000256" key="4">
    <source>
        <dbReference type="ARBA" id="ARBA00022605"/>
    </source>
</evidence>
<feature type="region of interest" description="Disordered" evidence="12">
    <location>
        <begin position="201"/>
        <end position="222"/>
    </location>
</feature>
<name>A0ABP9LEG6_9GAMM</name>
<dbReference type="SUPFAM" id="SSF52540">
    <property type="entry name" value="P-loop containing nucleoside triphosphate hydrolases"/>
    <property type="match status" value="1"/>
</dbReference>
<dbReference type="PANTHER" id="PTHR21087">
    <property type="entry name" value="SHIKIMATE KINASE"/>
    <property type="match status" value="1"/>
</dbReference>
<dbReference type="InterPro" id="IPR023000">
    <property type="entry name" value="Shikimate_kinase_CS"/>
</dbReference>
<evidence type="ECO:0000256" key="1">
    <source>
        <dbReference type="ARBA" id="ARBA00004842"/>
    </source>
</evidence>
<comment type="pathway">
    <text evidence="1 11">Metabolic intermediate biosynthesis; chorismate biosynthesis; chorismate from D-erythrose 4-phosphate and phosphoenolpyruvate: step 5/7.</text>
</comment>
<dbReference type="PROSITE" id="PS01128">
    <property type="entry name" value="SHIKIMATE_KINASE"/>
    <property type="match status" value="1"/>
</dbReference>
<comment type="caution">
    <text evidence="11">Lacks conserved residue(s) required for the propagation of feature annotation.</text>
</comment>
<keyword evidence="4 11" id="KW-0028">Amino-acid biosynthesis</keyword>
<keyword evidence="8 11" id="KW-0067">ATP-binding</keyword>
<feature type="binding site" evidence="11">
    <location>
        <position position="65"/>
    </location>
    <ligand>
        <name>substrate</name>
    </ligand>
</feature>
<sequence>MDAGAGRRTAPTGLTRQHAAVHPGGYNRLMNPATNLVLVGPMGAGKTCVGRWLAERFGLRMVDADKEIERVAGASINTIFECEGESGFRTRERTTIATLLGDDGLVLSTGGGAVLDADNRRLLRERGFVVHLHVGVEQQLERLARDRSRPLLARGDREDVLRTLAAQRAPLYAEVADLVFDTNDYSSTEAAARLAQELDARWQRPAPRSAADAAGRTQTEPT</sequence>
<evidence type="ECO:0000313" key="13">
    <source>
        <dbReference type="EMBL" id="GAA5076794.1"/>
    </source>
</evidence>
<keyword evidence="11" id="KW-0460">Magnesium</keyword>
<dbReference type="GO" id="GO:0016301">
    <property type="term" value="F:kinase activity"/>
    <property type="evidence" value="ECO:0007669"/>
    <property type="project" value="UniProtKB-KW"/>
</dbReference>
<dbReference type="Gene3D" id="3.40.50.300">
    <property type="entry name" value="P-loop containing nucleotide triphosphate hydrolases"/>
    <property type="match status" value="1"/>
</dbReference>
<comment type="subcellular location">
    <subcellularLocation>
        <location evidence="11">Cytoplasm</location>
    </subcellularLocation>
</comment>
<dbReference type="InterPro" id="IPR027417">
    <property type="entry name" value="P-loop_NTPase"/>
</dbReference>
<keyword evidence="14" id="KW-1185">Reference proteome</keyword>
<feature type="binding site" evidence="11">
    <location>
        <position position="168"/>
    </location>
    <ligand>
        <name>substrate</name>
    </ligand>
</feature>
<comment type="cofactor">
    <cofactor evidence="11">
        <name>Mg(2+)</name>
        <dbReference type="ChEBI" id="CHEBI:18420"/>
    </cofactor>
    <text evidence="11">Binds 1 Mg(2+) ion per subunit.</text>
</comment>
<feature type="binding site" evidence="11">
    <location>
        <position position="149"/>
    </location>
    <ligand>
        <name>ATP</name>
        <dbReference type="ChEBI" id="CHEBI:30616"/>
    </ligand>
</feature>
<dbReference type="PANTHER" id="PTHR21087:SF16">
    <property type="entry name" value="SHIKIMATE KINASE 1, CHLOROPLASTIC"/>
    <property type="match status" value="1"/>
</dbReference>
<evidence type="ECO:0000256" key="11">
    <source>
        <dbReference type="HAMAP-Rule" id="MF_00109"/>
    </source>
</evidence>
<evidence type="ECO:0000256" key="3">
    <source>
        <dbReference type="ARBA" id="ARBA00012154"/>
    </source>
</evidence>
<evidence type="ECO:0000256" key="8">
    <source>
        <dbReference type="ARBA" id="ARBA00022840"/>
    </source>
</evidence>